<dbReference type="CDD" id="cd03426">
    <property type="entry name" value="NUDIX_CoAse_Nudt7"/>
    <property type="match status" value="1"/>
</dbReference>
<comment type="caution">
    <text evidence="9">The sequence shown here is derived from an EMBL/GenBank/DDBJ whole genome shotgun (WGS) entry which is preliminary data.</text>
</comment>
<dbReference type="EMBL" id="BSST01000001">
    <property type="protein sequence ID" value="GLX77310.1"/>
    <property type="molecule type" value="Genomic_DNA"/>
</dbReference>
<dbReference type="InterPro" id="IPR015797">
    <property type="entry name" value="NUDIX_hydrolase-like_dom_sf"/>
</dbReference>
<dbReference type="Gene3D" id="3.90.79.10">
    <property type="entry name" value="Nucleoside Triphosphate Pyrophosphohydrolase"/>
    <property type="match status" value="1"/>
</dbReference>
<dbReference type="NCBIfam" id="NF007980">
    <property type="entry name" value="PRK10707.1"/>
    <property type="match status" value="1"/>
</dbReference>
<dbReference type="Pfam" id="PF00293">
    <property type="entry name" value="NUDIX"/>
    <property type="match status" value="1"/>
</dbReference>
<evidence type="ECO:0000256" key="7">
    <source>
        <dbReference type="ARBA" id="ARBA00023211"/>
    </source>
</evidence>
<dbReference type="RefSeq" id="WP_284243158.1">
    <property type="nucleotide sequence ID" value="NZ_BSST01000001.1"/>
</dbReference>
<comment type="cofactor">
    <cofactor evidence="2">
        <name>Mg(2+)</name>
        <dbReference type="ChEBI" id="CHEBI:18420"/>
    </cofactor>
</comment>
<feature type="domain" description="Nudix hydrolase" evidence="8">
    <location>
        <begin position="31"/>
        <end position="163"/>
    </location>
</feature>
<keyword evidence="4" id="KW-0479">Metal-binding</keyword>
<evidence type="ECO:0000256" key="6">
    <source>
        <dbReference type="ARBA" id="ARBA00022842"/>
    </source>
</evidence>
<keyword evidence="5" id="KW-0378">Hydrolase</keyword>
<keyword evidence="10" id="KW-1185">Reference proteome</keyword>
<evidence type="ECO:0000313" key="10">
    <source>
        <dbReference type="Proteomes" id="UP001157186"/>
    </source>
</evidence>
<protein>
    <submittedName>
        <fullName evidence="9">Coenzyme A pyrophosphatase</fullName>
    </submittedName>
</protein>
<dbReference type="PANTHER" id="PTHR12992:SF11">
    <property type="entry name" value="MITOCHONDRIAL COENZYME A DIPHOSPHATASE NUDT8"/>
    <property type="match status" value="1"/>
</dbReference>
<evidence type="ECO:0000256" key="2">
    <source>
        <dbReference type="ARBA" id="ARBA00001946"/>
    </source>
</evidence>
<evidence type="ECO:0000313" key="9">
    <source>
        <dbReference type="EMBL" id="GLX77310.1"/>
    </source>
</evidence>
<name>A0ABQ6GMT5_9GAMM</name>
<evidence type="ECO:0000256" key="4">
    <source>
        <dbReference type="ARBA" id="ARBA00022723"/>
    </source>
</evidence>
<reference evidence="9 10" key="1">
    <citation type="submission" date="2023-03" db="EMBL/GenBank/DDBJ databases">
        <title>Draft genome sequence of Thalassotalea insulae KCTC 62186T.</title>
        <authorList>
            <person name="Sawabe T."/>
        </authorList>
    </citation>
    <scope>NUCLEOTIDE SEQUENCE [LARGE SCALE GENOMIC DNA]</scope>
    <source>
        <strain evidence="9 10">KCTC 62186</strain>
    </source>
</reference>
<keyword evidence="6" id="KW-0460">Magnesium</keyword>
<comment type="cofactor">
    <cofactor evidence="1">
        <name>Mn(2+)</name>
        <dbReference type="ChEBI" id="CHEBI:29035"/>
    </cofactor>
</comment>
<dbReference type="InterPro" id="IPR045121">
    <property type="entry name" value="CoAse"/>
</dbReference>
<evidence type="ECO:0000256" key="5">
    <source>
        <dbReference type="ARBA" id="ARBA00022801"/>
    </source>
</evidence>
<gene>
    <name evidence="9" type="primary">yeaB</name>
    <name evidence="9" type="ORF">tinsulaeT_06500</name>
</gene>
<sequence>MTKDEFLHKFQLSPLLVNDQQKLLLAQPKHLRQSAVLIVLIEQDGLLQVLLTKRANHLKHHSGQICFPGGKVEQSDNSFIDTALREAQEEIGLSPDKVSVIGQLHPYQTISGFSITPVVAILEQAVDYQIDNNEVAEVFQVPLRHFLNANGHFSIDVQHQSGNHQVHFMPYQHYNIWGATAAILKDLIQLITP</sequence>
<organism evidence="9 10">
    <name type="scientific">Thalassotalea insulae</name>
    <dbReference type="NCBI Taxonomy" id="2056778"/>
    <lineage>
        <taxon>Bacteria</taxon>
        <taxon>Pseudomonadati</taxon>
        <taxon>Pseudomonadota</taxon>
        <taxon>Gammaproteobacteria</taxon>
        <taxon>Alteromonadales</taxon>
        <taxon>Colwelliaceae</taxon>
        <taxon>Thalassotalea</taxon>
    </lineage>
</organism>
<dbReference type="PROSITE" id="PS51462">
    <property type="entry name" value="NUDIX"/>
    <property type="match status" value="1"/>
</dbReference>
<comment type="similarity">
    <text evidence="3">Belongs to the Nudix hydrolase family. PCD1 subfamily.</text>
</comment>
<accession>A0ABQ6GMT5</accession>
<evidence type="ECO:0000256" key="1">
    <source>
        <dbReference type="ARBA" id="ARBA00001936"/>
    </source>
</evidence>
<dbReference type="InterPro" id="IPR000086">
    <property type="entry name" value="NUDIX_hydrolase_dom"/>
</dbReference>
<dbReference type="Proteomes" id="UP001157186">
    <property type="component" value="Unassembled WGS sequence"/>
</dbReference>
<dbReference type="InterPro" id="IPR000059">
    <property type="entry name" value="NUDIX_hydrolase_NudL_CS"/>
</dbReference>
<dbReference type="SUPFAM" id="SSF55811">
    <property type="entry name" value="Nudix"/>
    <property type="match status" value="1"/>
</dbReference>
<evidence type="ECO:0000259" key="8">
    <source>
        <dbReference type="PROSITE" id="PS51462"/>
    </source>
</evidence>
<evidence type="ECO:0000256" key="3">
    <source>
        <dbReference type="ARBA" id="ARBA00006506"/>
    </source>
</evidence>
<proteinExistence type="inferred from homology"/>
<dbReference type="PROSITE" id="PS01293">
    <property type="entry name" value="NUDIX_COA"/>
    <property type="match status" value="1"/>
</dbReference>
<keyword evidence="7" id="KW-0464">Manganese</keyword>
<dbReference type="PANTHER" id="PTHR12992">
    <property type="entry name" value="NUDIX HYDROLASE"/>
    <property type="match status" value="1"/>
</dbReference>